<keyword evidence="1" id="KW-1185">Reference proteome</keyword>
<evidence type="ECO:0000313" key="1">
    <source>
        <dbReference type="Proteomes" id="UP000095287"/>
    </source>
</evidence>
<organism evidence="1 2">
    <name type="scientific">Steinernema glaseri</name>
    <dbReference type="NCBI Taxonomy" id="37863"/>
    <lineage>
        <taxon>Eukaryota</taxon>
        <taxon>Metazoa</taxon>
        <taxon>Ecdysozoa</taxon>
        <taxon>Nematoda</taxon>
        <taxon>Chromadorea</taxon>
        <taxon>Rhabditida</taxon>
        <taxon>Tylenchina</taxon>
        <taxon>Panagrolaimomorpha</taxon>
        <taxon>Strongyloidoidea</taxon>
        <taxon>Steinernematidae</taxon>
        <taxon>Steinernema</taxon>
    </lineage>
</organism>
<dbReference type="Proteomes" id="UP000095287">
    <property type="component" value="Unplaced"/>
</dbReference>
<reference evidence="2" key="1">
    <citation type="submission" date="2016-11" db="UniProtKB">
        <authorList>
            <consortium name="WormBaseParasite"/>
        </authorList>
    </citation>
    <scope>IDENTIFICATION</scope>
</reference>
<sequence>MTFAKLLALDKGRTSNIAKGERDDRQDDEYIGACDQEEGLEHLQHVWRSVETEPRSPSRAIASLEHRPPEPDVSCQGKVVAWVILGHFQPSCHEADDGSLCYPKGQDVLGVACYPSTRCPGQGVTKCFYQQEIEDKVLKAIPFVVGVLFLLDEGPVKGNAEELCESTRMSGSKCAPFPSKR</sequence>
<accession>A0A1I8AHF7</accession>
<protein>
    <submittedName>
        <fullName evidence="2">Uncharacterized protein</fullName>
    </submittedName>
</protein>
<name>A0A1I8AHF7_9BILA</name>
<evidence type="ECO:0000313" key="2">
    <source>
        <dbReference type="WBParaSite" id="L893_g5818.t1"/>
    </source>
</evidence>
<dbReference type="AlphaFoldDB" id="A0A1I8AHF7"/>
<dbReference type="WBParaSite" id="L893_g5818.t1">
    <property type="protein sequence ID" value="L893_g5818.t1"/>
    <property type="gene ID" value="L893_g5818"/>
</dbReference>
<proteinExistence type="predicted"/>